<dbReference type="Gene3D" id="2.60.40.1890">
    <property type="entry name" value="PCu(A)C copper chaperone"/>
    <property type="match status" value="1"/>
</dbReference>
<feature type="compositionally biased region" description="Low complexity" evidence="1">
    <location>
        <begin position="37"/>
        <end position="47"/>
    </location>
</feature>
<evidence type="ECO:0000313" key="4">
    <source>
        <dbReference type="Proteomes" id="UP000560069"/>
    </source>
</evidence>
<evidence type="ECO:0000256" key="1">
    <source>
        <dbReference type="SAM" id="MobiDB-lite"/>
    </source>
</evidence>
<protein>
    <recommendedName>
        <fullName evidence="5">Copper(I)-binding protein</fullName>
    </recommendedName>
</protein>
<dbReference type="AlphaFoldDB" id="A0A7Z0E7C0"/>
<proteinExistence type="predicted"/>
<dbReference type="Pfam" id="PF04314">
    <property type="entry name" value="PCuAC"/>
    <property type="match status" value="1"/>
</dbReference>
<feature type="signal peptide" evidence="2">
    <location>
        <begin position="1"/>
        <end position="25"/>
    </location>
</feature>
<sequence>MKNTTWTLSALAAAATLTLTSCADAGTEPEESETEAETTQSEAPQAESGDNALIQSSQDDVWARATDSEMTSVFGTIENLTDEDLTVVAASSEVAGITELHEIVEEDGQQVMQEIDGGFTIPASGALELETGGDHLMLMDLQQELLPGEVLEISLEFEDGTQESIEAMVRDDGGQDEPYEHGDEMEGMDHGDEMDHSEDMDEMDHDAAEADHDSDDHEH</sequence>
<comment type="caution">
    <text evidence="3">The sequence shown here is derived from an EMBL/GenBank/DDBJ whole genome shotgun (WGS) entry which is preliminary data.</text>
</comment>
<dbReference type="PANTHER" id="PTHR36302">
    <property type="entry name" value="BLR7088 PROTEIN"/>
    <property type="match status" value="1"/>
</dbReference>
<dbReference type="RefSeq" id="WP_179441238.1">
    <property type="nucleotide sequence ID" value="NZ_BAAALK010000006.1"/>
</dbReference>
<feature type="region of interest" description="Disordered" evidence="1">
    <location>
        <begin position="24"/>
        <end position="53"/>
    </location>
</feature>
<feature type="compositionally biased region" description="Acidic residues" evidence="1">
    <location>
        <begin position="195"/>
        <end position="204"/>
    </location>
</feature>
<evidence type="ECO:0008006" key="5">
    <source>
        <dbReference type="Google" id="ProtNLM"/>
    </source>
</evidence>
<dbReference type="SUPFAM" id="SSF110087">
    <property type="entry name" value="DR1885-like metal-binding protein"/>
    <property type="match status" value="1"/>
</dbReference>
<evidence type="ECO:0000313" key="3">
    <source>
        <dbReference type="EMBL" id="NYJ16261.1"/>
    </source>
</evidence>
<feature type="region of interest" description="Disordered" evidence="1">
    <location>
        <begin position="170"/>
        <end position="219"/>
    </location>
</feature>
<dbReference type="EMBL" id="JACCFQ010000001">
    <property type="protein sequence ID" value="NYJ16261.1"/>
    <property type="molecule type" value="Genomic_DNA"/>
</dbReference>
<feature type="compositionally biased region" description="Basic and acidic residues" evidence="1">
    <location>
        <begin position="205"/>
        <end position="219"/>
    </location>
</feature>
<accession>A0A7Z0E7C0</accession>
<reference evidence="3 4" key="1">
    <citation type="submission" date="2020-07" db="EMBL/GenBank/DDBJ databases">
        <title>Sequencing the genomes of 1000 actinobacteria strains.</title>
        <authorList>
            <person name="Klenk H.-P."/>
        </authorList>
    </citation>
    <scope>NUCLEOTIDE SEQUENCE [LARGE SCALE GENOMIC DNA]</scope>
    <source>
        <strain evidence="3 4">DSM 15664</strain>
    </source>
</reference>
<evidence type="ECO:0000256" key="2">
    <source>
        <dbReference type="SAM" id="SignalP"/>
    </source>
</evidence>
<dbReference type="PROSITE" id="PS51257">
    <property type="entry name" value="PROKAR_LIPOPROTEIN"/>
    <property type="match status" value="1"/>
</dbReference>
<dbReference type="InterPro" id="IPR058248">
    <property type="entry name" value="Lxx211020-like"/>
</dbReference>
<keyword evidence="2" id="KW-0732">Signal</keyword>
<name>A0A7Z0E7C0_9MICC</name>
<keyword evidence="4" id="KW-1185">Reference proteome</keyword>
<dbReference type="PANTHER" id="PTHR36302:SF1">
    <property type="entry name" value="COPPER CHAPERONE PCU(A)C"/>
    <property type="match status" value="1"/>
</dbReference>
<gene>
    <name evidence="3" type="ORF">HNR11_000795</name>
</gene>
<dbReference type="InterPro" id="IPR007410">
    <property type="entry name" value="LpqE-like"/>
</dbReference>
<dbReference type="InterPro" id="IPR036182">
    <property type="entry name" value="PCuAC_sf"/>
</dbReference>
<feature type="compositionally biased region" description="Basic and acidic residues" evidence="1">
    <location>
        <begin position="170"/>
        <end position="194"/>
    </location>
</feature>
<dbReference type="Proteomes" id="UP000560069">
    <property type="component" value="Unassembled WGS sequence"/>
</dbReference>
<feature type="compositionally biased region" description="Acidic residues" evidence="1">
    <location>
        <begin position="27"/>
        <end position="36"/>
    </location>
</feature>
<organism evidence="3 4">
    <name type="scientific">Nesterenkonia sandarakina</name>
    <dbReference type="NCBI Taxonomy" id="272918"/>
    <lineage>
        <taxon>Bacteria</taxon>
        <taxon>Bacillati</taxon>
        <taxon>Actinomycetota</taxon>
        <taxon>Actinomycetes</taxon>
        <taxon>Micrococcales</taxon>
        <taxon>Micrococcaceae</taxon>
        <taxon>Nesterenkonia</taxon>
    </lineage>
</organism>
<feature type="chain" id="PRO_5031517800" description="Copper(I)-binding protein" evidence="2">
    <location>
        <begin position="26"/>
        <end position="219"/>
    </location>
</feature>